<comment type="function">
    <text evidence="3">A probable RNA chaperone. Forms a complex with KhpB which binds to cellular RNA and controls its expression. Plays a role in peptidoglycan (PG) homeostasis and cell length regulation.</text>
</comment>
<evidence type="ECO:0000256" key="4">
    <source>
        <dbReference type="SAM" id="MobiDB-lite"/>
    </source>
</evidence>
<keyword evidence="3" id="KW-0961">Cell wall biogenesis/degradation</keyword>
<comment type="similarity">
    <text evidence="3">Belongs to the KhpA RNA-binding protein family.</text>
</comment>
<keyword evidence="3" id="KW-0143">Chaperone</keyword>
<proteinExistence type="inferred from homology"/>
<evidence type="ECO:0000256" key="3">
    <source>
        <dbReference type="HAMAP-Rule" id="MF_00088"/>
    </source>
</evidence>
<dbReference type="InterPro" id="IPR020627">
    <property type="entry name" value="KhpA"/>
</dbReference>
<evidence type="ECO:0000256" key="2">
    <source>
        <dbReference type="ARBA" id="ARBA00022884"/>
    </source>
</evidence>
<dbReference type="GO" id="GO:0005737">
    <property type="term" value="C:cytoplasm"/>
    <property type="evidence" value="ECO:0007669"/>
    <property type="project" value="UniProtKB-SubCell"/>
</dbReference>
<dbReference type="HAMAP" id="MF_00088">
    <property type="entry name" value="KhpA"/>
    <property type="match status" value="1"/>
</dbReference>
<comment type="subunit">
    <text evidence="3">Forms a complex with KhpB.</text>
</comment>
<dbReference type="RefSeq" id="WP_338179644.1">
    <property type="nucleotide sequence ID" value="NZ_JAEKNQ010000038.1"/>
</dbReference>
<dbReference type="EMBL" id="JAEKNQ010000038">
    <property type="protein sequence ID" value="MBJ7603506.1"/>
    <property type="molecule type" value="Genomic_DNA"/>
</dbReference>
<keyword evidence="1 3" id="KW-0963">Cytoplasm</keyword>
<dbReference type="GO" id="GO:0003723">
    <property type="term" value="F:RNA binding"/>
    <property type="evidence" value="ECO:0007669"/>
    <property type="project" value="UniProtKB-UniRule"/>
</dbReference>
<dbReference type="GO" id="GO:0009252">
    <property type="term" value="P:peptidoglycan biosynthetic process"/>
    <property type="evidence" value="ECO:0007669"/>
    <property type="project" value="UniProtKB-UniRule"/>
</dbReference>
<dbReference type="Pfam" id="PF13083">
    <property type="entry name" value="KH_KhpA-B"/>
    <property type="match status" value="1"/>
</dbReference>
<protein>
    <recommendedName>
        <fullName evidence="3">RNA-binding protein KhpA</fullName>
    </recommendedName>
    <alternativeName>
        <fullName evidence="3">KH-domain protein A</fullName>
    </alternativeName>
</protein>
<dbReference type="GO" id="GO:0071555">
    <property type="term" value="P:cell wall organization"/>
    <property type="evidence" value="ECO:0007669"/>
    <property type="project" value="UniProtKB-KW"/>
</dbReference>
<accession>A0A934K851</accession>
<dbReference type="AlphaFoldDB" id="A0A934K851"/>
<dbReference type="PANTHER" id="PTHR34654:SF1">
    <property type="entry name" value="RNA-BINDING PROTEIN KHPA"/>
    <property type="match status" value="1"/>
</dbReference>
<evidence type="ECO:0000313" key="5">
    <source>
        <dbReference type="EMBL" id="MBJ7603506.1"/>
    </source>
</evidence>
<dbReference type="InterPro" id="IPR009019">
    <property type="entry name" value="KH_sf_prok-type"/>
</dbReference>
<dbReference type="CDD" id="cd22533">
    <property type="entry name" value="KH-II_YlqC-like"/>
    <property type="match status" value="1"/>
</dbReference>
<dbReference type="Proteomes" id="UP000620075">
    <property type="component" value="Unassembled WGS sequence"/>
</dbReference>
<keyword evidence="3" id="KW-0133">Cell shape</keyword>
<comment type="caution">
    <text evidence="5">The sequence shown here is derived from an EMBL/GenBank/DDBJ whole genome shotgun (WGS) entry which is preliminary data.</text>
</comment>
<evidence type="ECO:0000313" key="6">
    <source>
        <dbReference type="Proteomes" id="UP000620075"/>
    </source>
</evidence>
<name>A0A934K851_9BACT</name>
<dbReference type="InterPro" id="IPR015946">
    <property type="entry name" value="KH_dom-like_a/b"/>
</dbReference>
<keyword evidence="2 3" id="KW-0694">RNA-binding</keyword>
<reference evidence="5 6" key="1">
    <citation type="submission" date="2020-10" db="EMBL/GenBank/DDBJ databases">
        <title>Ca. Dormibacterota MAGs.</title>
        <authorList>
            <person name="Montgomery K."/>
        </authorList>
    </citation>
    <scope>NUCLEOTIDE SEQUENCE [LARGE SCALE GENOMIC DNA]</scope>
    <source>
        <strain evidence="5">SC8811_S16_3</strain>
    </source>
</reference>
<evidence type="ECO:0000256" key="1">
    <source>
        <dbReference type="ARBA" id="ARBA00022490"/>
    </source>
</evidence>
<comment type="subcellular location">
    <subcellularLocation>
        <location evidence="3">Cytoplasm</location>
    </subcellularLocation>
</comment>
<dbReference type="GO" id="GO:0008360">
    <property type="term" value="P:regulation of cell shape"/>
    <property type="evidence" value="ECO:0007669"/>
    <property type="project" value="UniProtKB-KW"/>
</dbReference>
<feature type="compositionally biased region" description="Basic and acidic residues" evidence="4">
    <location>
        <begin position="21"/>
        <end position="33"/>
    </location>
</feature>
<sequence length="120" mass="12978">MQNESPPPFRRGGSFGGGREFGGRGEGAYRRNDAPGGSETDYKALVEFIAQSVADSPGEVEVRAVERGRGTTALKVKMADADLGRLIGKSGRNIEALRTLIRVASLRERKRVFVDLVTGR</sequence>
<dbReference type="SUPFAM" id="SSF54814">
    <property type="entry name" value="Prokaryotic type KH domain (KH-domain type II)"/>
    <property type="match status" value="1"/>
</dbReference>
<gene>
    <name evidence="3" type="primary">khpA</name>
    <name evidence="5" type="ORF">JF888_10015</name>
</gene>
<dbReference type="PANTHER" id="PTHR34654">
    <property type="entry name" value="UPF0109 PROTEIN SCO5592"/>
    <property type="match status" value="1"/>
</dbReference>
<organism evidence="5 6">
    <name type="scientific">Candidatus Dormiibacter inghamiae</name>
    <dbReference type="NCBI Taxonomy" id="3127013"/>
    <lineage>
        <taxon>Bacteria</taxon>
        <taxon>Bacillati</taxon>
        <taxon>Candidatus Dormiibacterota</taxon>
        <taxon>Candidatus Dormibacteria</taxon>
        <taxon>Candidatus Dormibacterales</taxon>
        <taxon>Candidatus Dormibacteraceae</taxon>
        <taxon>Candidatus Dormiibacter</taxon>
    </lineage>
</organism>
<feature type="region of interest" description="Disordered" evidence="4">
    <location>
        <begin position="1"/>
        <end position="37"/>
    </location>
</feature>
<dbReference type="Gene3D" id="3.30.300.20">
    <property type="match status" value="1"/>
</dbReference>